<name>A0A5P8WC65_9NOSO</name>
<protein>
    <recommendedName>
        <fullName evidence="3">Sigma-70 family RNA polymerase sigma factor</fullName>
    </recommendedName>
</protein>
<accession>A0A5P8WC65</accession>
<dbReference type="Proteomes" id="UP000326678">
    <property type="component" value="Chromosome Gxm2"/>
</dbReference>
<dbReference type="KEGG" id="nsh:GXM_07270"/>
<dbReference type="AlphaFoldDB" id="A0A5P8WC65"/>
<dbReference type="RefSeq" id="WP_152591050.1">
    <property type="nucleotide sequence ID" value="NZ_CP045227.1"/>
</dbReference>
<evidence type="ECO:0008006" key="3">
    <source>
        <dbReference type="Google" id="ProtNLM"/>
    </source>
</evidence>
<evidence type="ECO:0000313" key="1">
    <source>
        <dbReference type="EMBL" id="QFS49776.1"/>
    </source>
</evidence>
<evidence type="ECO:0000313" key="2">
    <source>
        <dbReference type="Proteomes" id="UP000326678"/>
    </source>
</evidence>
<gene>
    <name evidence="1" type="ORF">GXM_07270</name>
</gene>
<sequence length="231" mass="26496">MDDLDQRLNTLITEVRQQPPNSGKWRFSMHRLLLEIQQLPGLAKSSHPDYPAALNRTFEWISKNISRFEPYSGSVVESLVKWINSYLYRRIQDLSLPKKNAPLSLDAPIASDFGEITLLDKLPNFTLSGLNGLIENSQRETTQRIGLELELYIEQDPEGKLKNSYSGSSVQCNCQFLSQRRVLKEPPDKIADIARELSIPRTTVNSHWKRKCEPILQKIAEDLGYKKEQSL</sequence>
<proteinExistence type="predicted"/>
<organism evidence="1 2">
    <name type="scientific">Nostoc sphaeroides CCNUC1</name>
    <dbReference type="NCBI Taxonomy" id="2653204"/>
    <lineage>
        <taxon>Bacteria</taxon>
        <taxon>Bacillati</taxon>
        <taxon>Cyanobacteriota</taxon>
        <taxon>Cyanophyceae</taxon>
        <taxon>Nostocales</taxon>
        <taxon>Nostocaceae</taxon>
        <taxon>Nostoc</taxon>
    </lineage>
</organism>
<reference evidence="1 2" key="1">
    <citation type="submission" date="2019-10" db="EMBL/GenBank/DDBJ databases">
        <title>Genomic and transcriptomic insights into the perfect genentic adaptation of a filamentous nitrogen-fixing cyanobacterium to rice fields.</title>
        <authorList>
            <person name="Chen Z."/>
        </authorList>
    </citation>
    <scope>NUCLEOTIDE SEQUENCE [LARGE SCALE GENOMIC DNA]</scope>
    <source>
        <strain evidence="1">CCNUC1</strain>
    </source>
</reference>
<keyword evidence="2" id="KW-1185">Reference proteome</keyword>
<dbReference type="EMBL" id="CP045227">
    <property type="protein sequence ID" value="QFS49776.1"/>
    <property type="molecule type" value="Genomic_DNA"/>
</dbReference>